<proteinExistence type="predicted"/>
<gene>
    <name evidence="1" type="ORF">NDU88_004285</name>
</gene>
<dbReference type="Proteomes" id="UP001066276">
    <property type="component" value="Chromosome 2_1"/>
</dbReference>
<dbReference type="EMBL" id="JANPWB010000003">
    <property type="protein sequence ID" value="KAJ1200461.1"/>
    <property type="molecule type" value="Genomic_DNA"/>
</dbReference>
<keyword evidence="2" id="KW-1185">Reference proteome</keyword>
<reference evidence="1" key="1">
    <citation type="journal article" date="2022" name="bioRxiv">
        <title>Sequencing and chromosome-scale assembly of the giantPleurodeles waltlgenome.</title>
        <authorList>
            <person name="Brown T."/>
            <person name="Elewa A."/>
            <person name="Iarovenko S."/>
            <person name="Subramanian E."/>
            <person name="Araus A.J."/>
            <person name="Petzold A."/>
            <person name="Susuki M."/>
            <person name="Suzuki K.-i.T."/>
            <person name="Hayashi T."/>
            <person name="Toyoda A."/>
            <person name="Oliveira C."/>
            <person name="Osipova E."/>
            <person name="Leigh N.D."/>
            <person name="Simon A."/>
            <person name="Yun M.H."/>
        </authorList>
    </citation>
    <scope>NUCLEOTIDE SEQUENCE</scope>
    <source>
        <strain evidence="1">20211129_DDA</strain>
        <tissue evidence="1">Liver</tissue>
    </source>
</reference>
<organism evidence="1 2">
    <name type="scientific">Pleurodeles waltl</name>
    <name type="common">Iberian ribbed newt</name>
    <dbReference type="NCBI Taxonomy" id="8319"/>
    <lineage>
        <taxon>Eukaryota</taxon>
        <taxon>Metazoa</taxon>
        <taxon>Chordata</taxon>
        <taxon>Craniata</taxon>
        <taxon>Vertebrata</taxon>
        <taxon>Euteleostomi</taxon>
        <taxon>Amphibia</taxon>
        <taxon>Batrachia</taxon>
        <taxon>Caudata</taxon>
        <taxon>Salamandroidea</taxon>
        <taxon>Salamandridae</taxon>
        <taxon>Pleurodelinae</taxon>
        <taxon>Pleurodeles</taxon>
    </lineage>
</organism>
<sequence length="93" mass="10332">MLGWTSTRRGRSSSCCASQRWLCVSALPFLLADLSHFAHRVREPWSHPEGDDLGAINHGNPVEAAAVCKALSNVWIALTWKQSVFRRAWMAPG</sequence>
<protein>
    <submittedName>
        <fullName evidence="1">Uncharacterized protein</fullName>
    </submittedName>
</protein>
<comment type="caution">
    <text evidence="1">The sequence shown here is derived from an EMBL/GenBank/DDBJ whole genome shotgun (WGS) entry which is preliminary data.</text>
</comment>
<name>A0AAV7VIA5_PLEWA</name>
<evidence type="ECO:0000313" key="1">
    <source>
        <dbReference type="EMBL" id="KAJ1200461.1"/>
    </source>
</evidence>
<evidence type="ECO:0000313" key="2">
    <source>
        <dbReference type="Proteomes" id="UP001066276"/>
    </source>
</evidence>
<dbReference type="AlphaFoldDB" id="A0AAV7VIA5"/>
<accession>A0AAV7VIA5</accession>